<evidence type="ECO:0000259" key="1">
    <source>
        <dbReference type="SMART" id="SM00923"/>
    </source>
</evidence>
<sequence length="73" mass="8171">MSNPFDGADDTYLVLINEQGQYSLWPSFALVPAGWTTVFGQESRETCLAFVESSWTDMRPQLHNETVAASSLR</sequence>
<dbReference type="Proteomes" id="UP000615455">
    <property type="component" value="Unassembled WGS sequence"/>
</dbReference>
<dbReference type="RefSeq" id="WP_189020752.1">
    <property type="nucleotide sequence ID" value="NZ_BMHE01000086.1"/>
</dbReference>
<gene>
    <name evidence="2" type="ORF">GCM10008018_71120</name>
</gene>
<organism evidence="2 3">
    <name type="scientific">Paenibacillus marchantiophytorum</name>
    <dbReference type="NCBI Taxonomy" id="1619310"/>
    <lineage>
        <taxon>Bacteria</taxon>
        <taxon>Bacillati</taxon>
        <taxon>Bacillota</taxon>
        <taxon>Bacilli</taxon>
        <taxon>Bacillales</taxon>
        <taxon>Paenibacillaceae</taxon>
        <taxon>Paenibacillus</taxon>
    </lineage>
</organism>
<keyword evidence="3" id="KW-1185">Reference proteome</keyword>
<evidence type="ECO:0000313" key="3">
    <source>
        <dbReference type="Proteomes" id="UP000615455"/>
    </source>
</evidence>
<dbReference type="Gene3D" id="3.90.820.10">
    <property type="entry name" value="Structural Genomics, Unknown Function 30-nov-00 1gh9 Mol_id"/>
    <property type="match status" value="1"/>
</dbReference>
<dbReference type="InterPro" id="IPR037407">
    <property type="entry name" value="MLP_fam"/>
</dbReference>
<dbReference type="InterPro" id="IPR038020">
    <property type="entry name" value="MbtH-like_sf"/>
</dbReference>
<evidence type="ECO:0000313" key="2">
    <source>
        <dbReference type="EMBL" id="GGA16331.1"/>
    </source>
</evidence>
<dbReference type="SUPFAM" id="SSF160582">
    <property type="entry name" value="MbtH-like"/>
    <property type="match status" value="1"/>
</dbReference>
<dbReference type="SMART" id="SM00923">
    <property type="entry name" value="MbtH"/>
    <property type="match status" value="1"/>
</dbReference>
<protein>
    <submittedName>
        <fullName evidence="2">Protein mbtH</fullName>
    </submittedName>
</protein>
<dbReference type="EMBL" id="BMHE01000086">
    <property type="protein sequence ID" value="GGA16331.1"/>
    <property type="molecule type" value="Genomic_DNA"/>
</dbReference>
<dbReference type="PANTHER" id="PTHR38444">
    <property type="entry name" value="ENTEROBACTIN BIOSYNTHESIS PROTEIN YBDZ"/>
    <property type="match status" value="1"/>
</dbReference>
<name>A0ABQ1FI83_9BACL</name>
<dbReference type="Pfam" id="PF03621">
    <property type="entry name" value="MbtH"/>
    <property type="match status" value="1"/>
</dbReference>
<proteinExistence type="predicted"/>
<reference evidence="3" key="1">
    <citation type="journal article" date="2019" name="Int. J. Syst. Evol. Microbiol.">
        <title>The Global Catalogue of Microorganisms (GCM) 10K type strain sequencing project: providing services to taxonomists for standard genome sequencing and annotation.</title>
        <authorList>
            <consortium name="The Broad Institute Genomics Platform"/>
            <consortium name="The Broad Institute Genome Sequencing Center for Infectious Disease"/>
            <person name="Wu L."/>
            <person name="Ma J."/>
        </authorList>
    </citation>
    <scope>NUCLEOTIDE SEQUENCE [LARGE SCALE GENOMIC DNA]</scope>
    <source>
        <strain evidence="3">CGMCC 1.15043</strain>
    </source>
</reference>
<dbReference type="PANTHER" id="PTHR38444:SF1">
    <property type="entry name" value="ENTEROBACTIN BIOSYNTHESIS PROTEIN YBDZ"/>
    <property type="match status" value="1"/>
</dbReference>
<feature type="domain" description="MbtH-like" evidence="1">
    <location>
        <begin position="3"/>
        <end position="53"/>
    </location>
</feature>
<accession>A0ABQ1FI83</accession>
<dbReference type="InterPro" id="IPR005153">
    <property type="entry name" value="MbtH-like_dom"/>
</dbReference>
<comment type="caution">
    <text evidence="2">The sequence shown here is derived from an EMBL/GenBank/DDBJ whole genome shotgun (WGS) entry which is preliminary data.</text>
</comment>